<organism evidence="1 2">
    <name type="scientific">Pseudomonas asiatica</name>
    <dbReference type="NCBI Taxonomy" id="2219225"/>
    <lineage>
        <taxon>Bacteria</taxon>
        <taxon>Pseudomonadati</taxon>
        <taxon>Pseudomonadota</taxon>
        <taxon>Gammaproteobacteria</taxon>
        <taxon>Pseudomonadales</taxon>
        <taxon>Pseudomonadaceae</taxon>
        <taxon>Pseudomonas</taxon>
    </lineage>
</organism>
<dbReference type="EMBL" id="JAXUBM010000016">
    <property type="protein sequence ID" value="MDZ5739546.1"/>
    <property type="molecule type" value="Genomic_DNA"/>
</dbReference>
<evidence type="ECO:0000313" key="2">
    <source>
        <dbReference type="Proteomes" id="UP001292116"/>
    </source>
</evidence>
<evidence type="ECO:0000313" key="1">
    <source>
        <dbReference type="EMBL" id="MDZ5739546.1"/>
    </source>
</evidence>
<sequence length="129" mass="14275">MEWYESLFLQACGHVMTLTKVANRRAAQHALNLDTGSTYDLVEAYQRGVTLVFNTTELKQRFADGADCALLMLVNEHQFSSTLQDIKRQHDVVLSATLGTAVRSSEFATYHVDVAIIRATAASAMDIAH</sequence>
<dbReference type="RefSeq" id="WP_322491338.1">
    <property type="nucleotide sequence ID" value="NZ_JAXUBM010000016.1"/>
</dbReference>
<protein>
    <submittedName>
        <fullName evidence="1">Uncharacterized protein</fullName>
    </submittedName>
</protein>
<name>A0ABU5L050_9PSED</name>
<accession>A0ABU5L050</accession>
<gene>
    <name evidence="1" type="ORF">SOW75_15250</name>
</gene>
<reference evidence="1 2" key="1">
    <citation type="submission" date="2023-11" db="EMBL/GenBank/DDBJ databases">
        <title>Draft genomes analysis of Pseudomonas asiatica isolated from milk, feces and farm soil of cows suffering from clinical mastitis.</title>
        <authorList>
            <person name="Rahman T."/>
            <person name="Das Z.C."/>
            <person name="Hoque M.N."/>
        </authorList>
    </citation>
    <scope>NUCLEOTIDE SEQUENCE [LARGE SCALE GENOMIC DNA]</scope>
    <source>
        <strain evidence="1 2">2F2</strain>
    </source>
</reference>
<dbReference type="Proteomes" id="UP001292116">
    <property type="component" value="Unassembled WGS sequence"/>
</dbReference>
<keyword evidence="2" id="KW-1185">Reference proteome</keyword>
<proteinExistence type="predicted"/>
<comment type="caution">
    <text evidence="1">The sequence shown here is derived from an EMBL/GenBank/DDBJ whole genome shotgun (WGS) entry which is preliminary data.</text>
</comment>